<gene>
    <name evidence="1" type="ORF">Pro02_48910</name>
</gene>
<evidence type="ECO:0000313" key="2">
    <source>
        <dbReference type="Proteomes" id="UP000655044"/>
    </source>
</evidence>
<organism evidence="1 2">
    <name type="scientific">Planobispora rosea</name>
    <dbReference type="NCBI Taxonomy" id="35762"/>
    <lineage>
        <taxon>Bacteria</taxon>
        <taxon>Bacillati</taxon>
        <taxon>Actinomycetota</taxon>
        <taxon>Actinomycetes</taxon>
        <taxon>Streptosporangiales</taxon>
        <taxon>Streptosporangiaceae</taxon>
        <taxon>Planobispora</taxon>
    </lineage>
</organism>
<sequence length="70" mass="7701">MSSACHHFFSHWTTEEERQTITAALDQALQTGDSVGVYIALAQLTQPCDARRSLAARTTRTDIDGAHDPE</sequence>
<keyword evidence="2" id="KW-1185">Reference proteome</keyword>
<accession>A0A8J3S3J5</accession>
<name>A0A8J3S3J5_PLARO</name>
<dbReference type="RefSeq" id="WP_189243053.1">
    <property type="nucleotide sequence ID" value="NZ_BMQP01000026.1"/>
</dbReference>
<protein>
    <submittedName>
        <fullName evidence="1">Uncharacterized protein</fullName>
    </submittedName>
</protein>
<dbReference type="Proteomes" id="UP000655044">
    <property type="component" value="Unassembled WGS sequence"/>
</dbReference>
<evidence type="ECO:0000313" key="1">
    <source>
        <dbReference type="EMBL" id="GIH86483.1"/>
    </source>
</evidence>
<dbReference type="AlphaFoldDB" id="A0A8J3S3J5"/>
<dbReference type="EMBL" id="BOOI01000046">
    <property type="protein sequence ID" value="GIH86483.1"/>
    <property type="molecule type" value="Genomic_DNA"/>
</dbReference>
<proteinExistence type="predicted"/>
<reference evidence="1" key="1">
    <citation type="submission" date="2021-01" db="EMBL/GenBank/DDBJ databases">
        <title>Whole genome shotgun sequence of Planobispora rosea NBRC 15558.</title>
        <authorList>
            <person name="Komaki H."/>
            <person name="Tamura T."/>
        </authorList>
    </citation>
    <scope>NUCLEOTIDE SEQUENCE</scope>
    <source>
        <strain evidence="1">NBRC 15558</strain>
    </source>
</reference>
<comment type="caution">
    <text evidence="1">The sequence shown here is derived from an EMBL/GenBank/DDBJ whole genome shotgun (WGS) entry which is preliminary data.</text>
</comment>